<protein>
    <recommendedName>
        <fullName evidence="2">DUF7730 domain-containing protein</fullName>
    </recommendedName>
</protein>
<feature type="compositionally biased region" description="Low complexity" evidence="1">
    <location>
        <begin position="9"/>
        <end position="20"/>
    </location>
</feature>
<feature type="domain" description="DUF7730" evidence="2">
    <location>
        <begin position="18"/>
        <end position="107"/>
    </location>
</feature>
<evidence type="ECO:0000259" key="2">
    <source>
        <dbReference type="Pfam" id="PF24864"/>
    </source>
</evidence>
<evidence type="ECO:0000313" key="4">
    <source>
        <dbReference type="Proteomes" id="UP000606974"/>
    </source>
</evidence>
<dbReference type="EMBL" id="JAACFV010000026">
    <property type="protein sequence ID" value="KAF7510830.1"/>
    <property type="molecule type" value="Genomic_DNA"/>
</dbReference>
<sequence length="157" mass="17656">MQHQLADISSTPTMAPTSSSPFLSLPPEIRMMIYRYLLSKKLTKTVVHIKKELFRQPKTCSRDKATPTVPTTLSSQLLRVCRQIYHEAVAILYSENVFKVNELHVLHEDFLCSIGVRNLALLNSVTIEVADDDKGPGHELDSLRRVSLAAQDILVTI</sequence>
<dbReference type="OrthoDB" id="4119945at2759"/>
<accession>A0A8H7ATF6</accession>
<dbReference type="Proteomes" id="UP000606974">
    <property type="component" value="Unassembled WGS sequence"/>
</dbReference>
<gene>
    <name evidence="3" type="ORF">GJ744_005930</name>
</gene>
<keyword evidence="4" id="KW-1185">Reference proteome</keyword>
<organism evidence="3 4">
    <name type="scientific">Endocarpon pusillum</name>
    <dbReference type="NCBI Taxonomy" id="364733"/>
    <lineage>
        <taxon>Eukaryota</taxon>
        <taxon>Fungi</taxon>
        <taxon>Dikarya</taxon>
        <taxon>Ascomycota</taxon>
        <taxon>Pezizomycotina</taxon>
        <taxon>Eurotiomycetes</taxon>
        <taxon>Chaetothyriomycetidae</taxon>
        <taxon>Verrucariales</taxon>
        <taxon>Verrucariaceae</taxon>
        <taxon>Endocarpon</taxon>
    </lineage>
</organism>
<comment type="caution">
    <text evidence="3">The sequence shown here is derived from an EMBL/GenBank/DDBJ whole genome shotgun (WGS) entry which is preliminary data.</text>
</comment>
<dbReference type="InterPro" id="IPR056632">
    <property type="entry name" value="DUF7730"/>
</dbReference>
<proteinExistence type="predicted"/>
<dbReference type="PANTHER" id="PTHR42085">
    <property type="entry name" value="F-BOX DOMAIN-CONTAINING PROTEIN"/>
    <property type="match status" value="1"/>
</dbReference>
<dbReference type="AlphaFoldDB" id="A0A8H7ATF6"/>
<evidence type="ECO:0000313" key="3">
    <source>
        <dbReference type="EMBL" id="KAF7510830.1"/>
    </source>
</evidence>
<feature type="region of interest" description="Disordered" evidence="1">
    <location>
        <begin position="1"/>
        <end position="20"/>
    </location>
</feature>
<reference evidence="3" key="1">
    <citation type="submission" date="2020-02" db="EMBL/GenBank/DDBJ databases">
        <authorList>
            <person name="Palmer J.M."/>
        </authorList>
    </citation>
    <scope>NUCLEOTIDE SEQUENCE</scope>
    <source>
        <strain evidence="3">EPUS1.4</strain>
        <tissue evidence="3">Thallus</tissue>
    </source>
</reference>
<dbReference type="InterPro" id="IPR038883">
    <property type="entry name" value="AN11006-like"/>
</dbReference>
<name>A0A8H7ATF6_9EURO</name>
<dbReference type="Pfam" id="PF24864">
    <property type="entry name" value="DUF7730"/>
    <property type="match status" value="1"/>
</dbReference>
<dbReference type="PANTHER" id="PTHR42085:SF8">
    <property type="entry name" value="F-BOX DOMAIN-CONTAINING PROTEIN"/>
    <property type="match status" value="1"/>
</dbReference>
<evidence type="ECO:0000256" key="1">
    <source>
        <dbReference type="SAM" id="MobiDB-lite"/>
    </source>
</evidence>